<comment type="similarity">
    <text evidence="2">Belongs to the YajC family.</text>
</comment>
<dbReference type="InterPro" id="IPR003849">
    <property type="entry name" value="Preprotein_translocase_YajC"/>
</dbReference>
<comment type="caution">
    <text evidence="12">The sequence shown here is derived from an EMBL/GenBank/DDBJ whole genome shotgun (WGS) entry which is preliminary data.</text>
</comment>
<evidence type="ECO:0000256" key="7">
    <source>
        <dbReference type="ARBA" id="ARBA00022989"/>
    </source>
</evidence>
<keyword evidence="5 11" id="KW-0812">Transmembrane</keyword>
<gene>
    <name evidence="12" type="ORF">EV380_1061</name>
</gene>
<evidence type="ECO:0000256" key="8">
    <source>
        <dbReference type="ARBA" id="ARBA00023010"/>
    </source>
</evidence>
<accession>A0A4Q8ABF2</accession>
<sequence length="137" mass="14798">MAVAEGSANAEAGGFNPMNLILLAAFALLIFMMFRGRQKQKKAQADLQSKMQDGARIMTNFGLFGTVVEQKPEENQIVLEIAPGTNVTVHSGAVARVVDANDEPAEPVEEHVADDAAPSTEETPEETMRRLNDEGKN</sequence>
<protein>
    <submittedName>
        <fullName evidence="12">Protein translocase subunit yajC</fullName>
    </submittedName>
</protein>
<dbReference type="PANTHER" id="PTHR33909">
    <property type="entry name" value="SEC TRANSLOCON ACCESSORY COMPLEX SUBUNIT YAJC"/>
    <property type="match status" value="1"/>
</dbReference>
<dbReference type="GO" id="GO:0015031">
    <property type="term" value="P:protein transport"/>
    <property type="evidence" value="ECO:0007669"/>
    <property type="project" value="UniProtKB-KW"/>
</dbReference>
<keyword evidence="6" id="KW-0653">Protein transport</keyword>
<dbReference type="PANTHER" id="PTHR33909:SF1">
    <property type="entry name" value="SEC TRANSLOCON ACCESSORY COMPLEX SUBUNIT YAJC"/>
    <property type="match status" value="1"/>
</dbReference>
<feature type="transmembrane region" description="Helical" evidence="11">
    <location>
        <begin position="15"/>
        <end position="34"/>
    </location>
</feature>
<evidence type="ECO:0000256" key="2">
    <source>
        <dbReference type="ARBA" id="ARBA00006742"/>
    </source>
</evidence>
<dbReference type="SMART" id="SM01323">
    <property type="entry name" value="YajC"/>
    <property type="match status" value="1"/>
</dbReference>
<dbReference type="EMBL" id="SHLA01000001">
    <property type="protein sequence ID" value="RZU61490.1"/>
    <property type="molecule type" value="Genomic_DNA"/>
</dbReference>
<evidence type="ECO:0000256" key="5">
    <source>
        <dbReference type="ARBA" id="ARBA00022692"/>
    </source>
</evidence>
<evidence type="ECO:0000313" key="13">
    <source>
        <dbReference type="Proteomes" id="UP000292685"/>
    </source>
</evidence>
<dbReference type="Proteomes" id="UP000292685">
    <property type="component" value="Unassembled WGS sequence"/>
</dbReference>
<evidence type="ECO:0000256" key="6">
    <source>
        <dbReference type="ARBA" id="ARBA00022927"/>
    </source>
</evidence>
<keyword evidence="7 11" id="KW-1133">Transmembrane helix</keyword>
<dbReference type="GO" id="GO:0005886">
    <property type="term" value="C:plasma membrane"/>
    <property type="evidence" value="ECO:0007669"/>
    <property type="project" value="UniProtKB-SubCell"/>
</dbReference>
<dbReference type="Pfam" id="PF02699">
    <property type="entry name" value="YajC"/>
    <property type="match status" value="1"/>
</dbReference>
<keyword evidence="8" id="KW-0811">Translocation</keyword>
<keyword evidence="9 11" id="KW-0472">Membrane</keyword>
<proteinExistence type="inferred from homology"/>
<keyword evidence="4" id="KW-1003">Cell membrane</keyword>
<reference evidence="12 13" key="1">
    <citation type="submission" date="2019-02" db="EMBL/GenBank/DDBJ databases">
        <title>Sequencing the genomes of 1000 actinobacteria strains.</title>
        <authorList>
            <person name="Klenk H.-P."/>
        </authorList>
    </citation>
    <scope>NUCLEOTIDE SEQUENCE [LARGE SCALE GENOMIC DNA]</scope>
    <source>
        <strain evidence="12 13">DSM 17364</strain>
    </source>
</reference>
<keyword evidence="3" id="KW-0813">Transport</keyword>
<keyword evidence="13" id="KW-1185">Reference proteome</keyword>
<evidence type="ECO:0000256" key="10">
    <source>
        <dbReference type="SAM" id="MobiDB-lite"/>
    </source>
</evidence>
<feature type="compositionally biased region" description="Basic and acidic residues" evidence="10">
    <location>
        <begin position="126"/>
        <end position="137"/>
    </location>
</feature>
<evidence type="ECO:0000256" key="11">
    <source>
        <dbReference type="SAM" id="Phobius"/>
    </source>
</evidence>
<evidence type="ECO:0000313" key="12">
    <source>
        <dbReference type="EMBL" id="RZU61490.1"/>
    </source>
</evidence>
<organism evidence="12 13">
    <name type="scientific">Zhihengliuella halotolerans</name>
    <dbReference type="NCBI Taxonomy" id="370736"/>
    <lineage>
        <taxon>Bacteria</taxon>
        <taxon>Bacillati</taxon>
        <taxon>Actinomycetota</taxon>
        <taxon>Actinomycetes</taxon>
        <taxon>Micrococcales</taxon>
        <taxon>Micrococcaceae</taxon>
        <taxon>Zhihengliuella</taxon>
    </lineage>
</organism>
<dbReference type="AlphaFoldDB" id="A0A4Q8ABF2"/>
<name>A0A4Q8ABF2_9MICC</name>
<evidence type="ECO:0000256" key="1">
    <source>
        <dbReference type="ARBA" id="ARBA00004162"/>
    </source>
</evidence>
<evidence type="ECO:0000256" key="4">
    <source>
        <dbReference type="ARBA" id="ARBA00022475"/>
    </source>
</evidence>
<evidence type="ECO:0000256" key="3">
    <source>
        <dbReference type="ARBA" id="ARBA00022448"/>
    </source>
</evidence>
<comment type="subcellular location">
    <subcellularLocation>
        <location evidence="1">Cell membrane</location>
        <topology evidence="1">Single-pass membrane protein</topology>
    </subcellularLocation>
</comment>
<dbReference type="NCBIfam" id="TIGR00739">
    <property type="entry name" value="yajC"/>
    <property type="match status" value="1"/>
</dbReference>
<evidence type="ECO:0000256" key="9">
    <source>
        <dbReference type="ARBA" id="ARBA00023136"/>
    </source>
</evidence>
<feature type="region of interest" description="Disordered" evidence="10">
    <location>
        <begin position="101"/>
        <end position="137"/>
    </location>
</feature>